<dbReference type="RefSeq" id="WP_015713635.1">
    <property type="nucleotide sequence ID" value="NZ_CP062943.1"/>
</dbReference>
<evidence type="ECO:0000313" key="2">
    <source>
        <dbReference type="Proteomes" id="UP000593918"/>
    </source>
</evidence>
<organism evidence="1 2">
    <name type="scientific">Bifidobacterium longum subsp. longum</name>
    <dbReference type="NCBI Taxonomy" id="1679"/>
    <lineage>
        <taxon>Bacteria</taxon>
        <taxon>Bacillati</taxon>
        <taxon>Actinomycetota</taxon>
        <taxon>Actinomycetes</taxon>
        <taxon>Bifidobacteriales</taxon>
        <taxon>Bifidobacteriaceae</taxon>
        <taxon>Bifidobacterium</taxon>
    </lineage>
</organism>
<reference evidence="1 2" key="1">
    <citation type="submission" date="2020-10" db="EMBL/GenBank/DDBJ databases">
        <title>Genome sequencing of Bifidobacterium longum subsp. longum KCTC 5915.</title>
        <authorList>
            <person name="Kim J."/>
        </authorList>
    </citation>
    <scope>NUCLEOTIDE SEQUENCE [LARGE SCALE GENOMIC DNA]</scope>
    <source>
        <strain evidence="1 2">KCTC 5915</strain>
    </source>
</reference>
<gene>
    <name evidence="1" type="ORF">BL5915_11090</name>
</gene>
<evidence type="ECO:0000313" key="1">
    <source>
        <dbReference type="EMBL" id="QOL55273.1"/>
    </source>
</evidence>
<protein>
    <submittedName>
        <fullName evidence="1">Uncharacterized protein</fullName>
    </submittedName>
</protein>
<proteinExistence type="predicted"/>
<dbReference type="EMBL" id="CP062943">
    <property type="protein sequence ID" value="QOL55273.1"/>
    <property type="molecule type" value="Genomic_DNA"/>
</dbReference>
<name>A0A0A6VLW6_BIFLL</name>
<accession>A0A0A6VLW6</accession>
<dbReference type="AlphaFoldDB" id="A0A0A6VLW6"/>
<dbReference type="Proteomes" id="UP000593918">
    <property type="component" value="Chromosome"/>
</dbReference>
<sequence length="98" mass="11302">MERDGHRRITGYTPETEWDATEREWMLALDEYERTLCPRCGMPVSICHDELAPTKYASEVGVCQIDLMRRIGLEEYRKDHSAESATKLDSLTVGINPR</sequence>